<dbReference type="eggNOG" id="COG2110">
    <property type="taxonomic scope" value="Bacteria"/>
</dbReference>
<dbReference type="RefSeq" id="WP_013316576.1">
    <property type="nucleotide sequence ID" value="NC_014500.1"/>
</dbReference>
<organism evidence="1 2">
    <name type="scientific">Dickeya dadantii (strain 3937)</name>
    <name type="common">Erwinia chrysanthemi (strain 3937)</name>
    <dbReference type="NCBI Taxonomy" id="198628"/>
    <lineage>
        <taxon>Bacteria</taxon>
        <taxon>Pseudomonadati</taxon>
        <taxon>Pseudomonadota</taxon>
        <taxon>Gammaproteobacteria</taxon>
        <taxon>Enterobacterales</taxon>
        <taxon>Pectobacteriaceae</taxon>
        <taxon>Dickeya</taxon>
    </lineage>
</organism>
<accession>E0SB04</accession>
<dbReference type="KEGG" id="ddd:Dda3937_02556"/>
<evidence type="ECO:0000313" key="1">
    <source>
        <dbReference type="EMBL" id="ADM97102.1"/>
    </source>
</evidence>
<proteinExistence type="predicted"/>
<keyword evidence="2" id="KW-1185">Reference proteome</keyword>
<dbReference type="Pfam" id="PF02413">
    <property type="entry name" value="Caudo_TAP"/>
    <property type="match status" value="1"/>
</dbReference>
<dbReference type="PANTHER" id="PTHR34413">
    <property type="entry name" value="PROPHAGE TAIL FIBER ASSEMBLY PROTEIN HOMOLOG TFAE-RELATED-RELATED"/>
    <property type="match status" value="1"/>
</dbReference>
<dbReference type="EMBL" id="CP002038">
    <property type="protein sequence ID" value="ADM97102.1"/>
    <property type="molecule type" value="Genomic_DNA"/>
</dbReference>
<dbReference type="InterPro" id="IPR051220">
    <property type="entry name" value="TFA_Chaperone"/>
</dbReference>
<dbReference type="Proteomes" id="UP000006859">
    <property type="component" value="Chromosome"/>
</dbReference>
<dbReference type="OrthoDB" id="8596093at2"/>
<dbReference type="STRING" id="198628.Dda3937_02556"/>
<dbReference type="InterPro" id="IPR003458">
    <property type="entry name" value="Phage_T4_Gp38_tail_assem"/>
</dbReference>
<name>E0SB04_DICD3</name>
<sequence>MRNNSVMANETTLDENGHAVSSGWITVYHVDASTREYLGNSQEYLLVGTGIPADSYADTPELPGTGQALCRTTDGQQWEYVPDYRGVTAYHTETREPFTVASLGELPAFATLQAPSSEFDVWSGKEWVTDKDVQKQAEIIAAQRDQGLRLETATTRIQMLGDAVELNMATDDEVAALNAWKAYRVLLNRVDVNAAPDIDWPEAPAV</sequence>
<dbReference type="PANTHER" id="PTHR34413:SF2">
    <property type="entry name" value="PROPHAGE TAIL FIBER ASSEMBLY PROTEIN HOMOLOG TFAE-RELATED"/>
    <property type="match status" value="1"/>
</dbReference>
<gene>
    <name evidence="1" type="ordered locus">Dda3937_02556</name>
</gene>
<evidence type="ECO:0000313" key="2">
    <source>
        <dbReference type="Proteomes" id="UP000006859"/>
    </source>
</evidence>
<protein>
    <submittedName>
        <fullName evidence="1">Tail fiber assembly protein</fullName>
    </submittedName>
</protein>
<reference evidence="1 2" key="1">
    <citation type="journal article" date="2011" name="J. Bacteriol.">
        <title>Genome sequence of the plant-pathogenic bacterium Dickeya dadantii 3937.</title>
        <authorList>
            <person name="Glasner J.D."/>
            <person name="Yang C.H."/>
            <person name="Reverchon S."/>
            <person name="Hugouvieux-Cotte-Pattat N."/>
            <person name="Condemine G."/>
            <person name="Bohin J.P."/>
            <person name="Van Gijsegem F."/>
            <person name="Yang S."/>
            <person name="Franza T."/>
            <person name="Expert D."/>
            <person name="Plunkett G. III"/>
            <person name="San Francisco M.J."/>
            <person name="Charkowski A.O."/>
            <person name="Py B."/>
            <person name="Bell K."/>
            <person name="Rauscher L."/>
            <person name="Rodriguez-Palenzuela P."/>
            <person name="Toussaint A."/>
            <person name="Holeva M.C."/>
            <person name="He S.Y."/>
            <person name="Douet V."/>
            <person name="Boccara M."/>
            <person name="Blanco C."/>
            <person name="Toth I."/>
            <person name="Anderson B.D."/>
            <person name="Biehl B.S."/>
            <person name="Mau B."/>
            <person name="Flynn S.M."/>
            <person name="Barras F."/>
            <person name="Lindeberg M."/>
            <person name="Birch P.R."/>
            <person name="Tsuyumu S."/>
            <person name="Shi X."/>
            <person name="Hibbing M."/>
            <person name="Yap M.N."/>
            <person name="Carpentier M."/>
            <person name="Dassa E."/>
            <person name="Umehara M."/>
            <person name="Kim J.F."/>
            <person name="Rusch M."/>
            <person name="Soni P."/>
            <person name="Mayhew G.F."/>
            <person name="Fouts D.E."/>
            <person name="Gill S.R."/>
            <person name="Blattner F.R."/>
            <person name="Keen N.T."/>
            <person name="Perna N.T."/>
        </authorList>
    </citation>
    <scope>NUCLEOTIDE SEQUENCE [LARGE SCALE GENOMIC DNA]</scope>
    <source>
        <strain evidence="1 2">3937</strain>
    </source>
</reference>
<dbReference type="AlphaFoldDB" id="E0SB04"/>
<dbReference type="HOGENOM" id="CLU_094206_3_0_6"/>
<dbReference type="PATRIC" id="fig|198628.6.peg.899"/>